<evidence type="ECO:0000256" key="2">
    <source>
        <dbReference type="ARBA" id="ARBA00022692"/>
    </source>
</evidence>
<evidence type="ECO:0000256" key="4">
    <source>
        <dbReference type="ARBA" id="ARBA00023136"/>
    </source>
</evidence>
<evidence type="ECO:0000259" key="6">
    <source>
        <dbReference type="Pfam" id="PF04116"/>
    </source>
</evidence>
<dbReference type="InterPro" id="IPR050307">
    <property type="entry name" value="Sterol_Desaturase_Related"/>
</dbReference>
<feature type="transmembrane region" description="Helical" evidence="5">
    <location>
        <begin position="88"/>
        <end position="109"/>
    </location>
</feature>
<proteinExistence type="predicted"/>
<gene>
    <name evidence="7" type="ORF">BDK51DRAFT_1087</name>
</gene>
<evidence type="ECO:0000256" key="3">
    <source>
        <dbReference type="ARBA" id="ARBA00022989"/>
    </source>
</evidence>
<feature type="domain" description="Fatty acid hydroxylase" evidence="6">
    <location>
        <begin position="98"/>
        <end position="232"/>
    </location>
</feature>
<dbReference type="GO" id="GO:0016020">
    <property type="term" value="C:membrane"/>
    <property type="evidence" value="ECO:0007669"/>
    <property type="project" value="UniProtKB-SubCell"/>
</dbReference>
<dbReference type="PANTHER" id="PTHR11863">
    <property type="entry name" value="STEROL DESATURASE"/>
    <property type="match status" value="1"/>
</dbReference>
<organism evidence="7 8">
    <name type="scientific">Blyttiomyces helicus</name>
    <dbReference type="NCBI Taxonomy" id="388810"/>
    <lineage>
        <taxon>Eukaryota</taxon>
        <taxon>Fungi</taxon>
        <taxon>Fungi incertae sedis</taxon>
        <taxon>Chytridiomycota</taxon>
        <taxon>Chytridiomycota incertae sedis</taxon>
        <taxon>Chytridiomycetes</taxon>
        <taxon>Chytridiomycetes incertae sedis</taxon>
        <taxon>Blyttiomyces</taxon>
    </lineage>
</organism>
<evidence type="ECO:0000313" key="7">
    <source>
        <dbReference type="EMBL" id="RKO82890.1"/>
    </source>
</evidence>
<evidence type="ECO:0000313" key="8">
    <source>
        <dbReference type="Proteomes" id="UP000269721"/>
    </source>
</evidence>
<keyword evidence="4 5" id="KW-0472">Membrane</keyword>
<evidence type="ECO:0000256" key="1">
    <source>
        <dbReference type="ARBA" id="ARBA00004370"/>
    </source>
</evidence>
<dbReference type="EMBL" id="ML001949">
    <property type="protein sequence ID" value="RKO82890.1"/>
    <property type="molecule type" value="Genomic_DNA"/>
</dbReference>
<keyword evidence="8" id="KW-1185">Reference proteome</keyword>
<dbReference type="GO" id="GO:0005506">
    <property type="term" value="F:iron ion binding"/>
    <property type="evidence" value="ECO:0007669"/>
    <property type="project" value="InterPro"/>
</dbReference>
<dbReference type="GO" id="GO:0016491">
    <property type="term" value="F:oxidoreductase activity"/>
    <property type="evidence" value="ECO:0007669"/>
    <property type="project" value="InterPro"/>
</dbReference>
<feature type="non-terminal residue" evidence="7">
    <location>
        <position position="1"/>
    </location>
</feature>
<name>A0A4P9VX83_9FUNG</name>
<reference evidence="8" key="1">
    <citation type="journal article" date="2018" name="Nat. Microbiol.">
        <title>Leveraging single-cell genomics to expand the fungal tree of life.</title>
        <authorList>
            <person name="Ahrendt S.R."/>
            <person name="Quandt C.A."/>
            <person name="Ciobanu D."/>
            <person name="Clum A."/>
            <person name="Salamov A."/>
            <person name="Andreopoulos B."/>
            <person name="Cheng J.F."/>
            <person name="Woyke T."/>
            <person name="Pelin A."/>
            <person name="Henrissat B."/>
            <person name="Reynolds N.K."/>
            <person name="Benny G.L."/>
            <person name="Smith M.E."/>
            <person name="James T.Y."/>
            <person name="Grigoriev I.V."/>
        </authorList>
    </citation>
    <scope>NUCLEOTIDE SEQUENCE [LARGE SCALE GENOMIC DNA]</scope>
</reference>
<sequence length="235" mass="27554">PCELAMIFAPVLTYWTFSTFLYAMSVFKITSVELHRIPTDQKLRPANRVTVSKVLRTVAMQHAIQIMASYAVAVLTRPSNIDAWRMESLLWVLVKIGVGMLMMDAWQYWMHRWFHTNRYLYKTFHSIHHELTVPFAYGALYNHPLEGILLDMVGGGVPSVVLNMHPWTSALFFSFATLKTVDDHCGYTLPWDPLQRLFRNNAAYHDRHHWGKGIRYNYSQPFFTHWDIYMGTDYE</sequence>
<dbReference type="InterPro" id="IPR006694">
    <property type="entry name" value="Fatty_acid_hydroxylase"/>
</dbReference>
<dbReference type="GO" id="GO:0008610">
    <property type="term" value="P:lipid biosynthetic process"/>
    <property type="evidence" value="ECO:0007669"/>
    <property type="project" value="InterPro"/>
</dbReference>
<keyword evidence="2 5" id="KW-0812">Transmembrane</keyword>
<dbReference type="OrthoDB" id="408954at2759"/>
<evidence type="ECO:0000256" key="5">
    <source>
        <dbReference type="SAM" id="Phobius"/>
    </source>
</evidence>
<dbReference type="Pfam" id="PF04116">
    <property type="entry name" value="FA_hydroxylase"/>
    <property type="match status" value="1"/>
</dbReference>
<comment type="subcellular location">
    <subcellularLocation>
        <location evidence="1">Membrane</location>
    </subcellularLocation>
</comment>
<feature type="non-terminal residue" evidence="7">
    <location>
        <position position="235"/>
    </location>
</feature>
<protein>
    <submittedName>
        <fullName evidence="7">Fatty acid hydroxylase superfamily-domain-containing protein</fullName>
    </submittedName>
</protein>
<dbReference type="Proteomes" id="UP000269721">
    <property type="component" value="Unassembled WGS sequence"/>
</dbReference>
<keyword evidence="3 5" id="KW-1133">Transmembrane helix</keyword>
<accession>A0A4P9VX83</accession>
<feature type="transmembrane region" description="Helical" evidence="5">
    <location>
        <begin position="12"/>
        <end position="34"/>
    </location>
</feature>
<dbReference type="AlphaFoldDB" id="A0A4P9VX83"/>